<dbReference type="Proteomes" id="UP000263753">
    <property type="component" value="Chromosome"/>
</dbReference>
<dbReference type="PROSITE" id="PS00061">
    <property type="entry name" value="ADH_SHORT"/>
    <property type="match status" value="1"/>
</dbReference>
<name>A0A3B7LRM3_9GAMM</name>
<dbReference type="KEGG" id="achi:CDG60_01625"/>
<reference evidence="6" key="1">
    <citation type="submission" date="2018-09" db="EMBL/GenBank/DDBJ databases">
        <title>The complete genome of Acinetobacter sp. strain WCHAc010005.</title>
        <authorList>
            <person name="Hu Y."/>
            <person name="Long H."/>
            <person name="Feng Y."/>
            <person name="Zong Z."/>
        </authorList>
    </citation>
    <scope>NUCLEOTIDE SEQUENCE [LARGE SCALE GENOMIC DNA]</scope>
    <source>
        <strain evidence="6">WCHAc010005</strain>
    </source>
</reference>
<dbReference type="InterPro" id="IPR002347">
    <property type="entry name" value="SDR_fam"/>
</dbReference>
<dbReference type="PRINTS" id="PR00081">
    <property type="entry name" value="GDHRDH"/>
</dbReference>
<accession>A0A3B7LRM3</accession>
<evidence type="ECO:0000256" key="4">
    <source>
        <dbReference type="RuleBase" id="RU000363"/>
    </source>
</evidence>
<evidence type="ECO:0000256" key="3">
    <source>
        <dbReference type="ARBA" id="ARBA00023002"/>
    </source>
</evidence>
<evidence type="ECO:0000313" key="5">
    <source>
        <dbReference type="EMBL" id="AXY55420.1"/>
    </source>
</evidence>
<dbReference type="InterPro" id="IPR020904">
    <property type="entry name" value="Sc_DH/Rdtase_CS"/>
</dbReference>
<dbReference type="GO" id="GO:0016491">
    <property type="term" value="F:oxidoreductase activity"/>
    <property type="evidence" value="ECO:0007669"/>
    <property type="project" value="UniProtKB-KW"/>
</dbReference>
<comment type="similarity">
    <text evidence="1 4">Belongs to the short-chain dehydrogenases/reductases (SDR) family.</text>
</comment>
<dbReference type="AlphaFoldDB" id="A0A3B7LRM3"/>
<dbReference type="PANTHER" id="PTHR43391:SF14">
    <property type="entry name" value="DEHYDROGENASE_REDUCTASE SDR FAMILY PROTEIN 7-LIKE"/>
    <property type="match status" value="1"/>
</dbReference>
<dbReference type="PANTHER" id="PTHR43391">
    <property type="entry name" value="RETINOL DEHYDROGENASE-RELATED"/>
    <property type="match status" value="1"/>
</dbReference>
<dbReference type="EMBL" id="CP032134">
    <property type="protein sequence ID" value="AXY55420.1"/>
    <property type="molecule type" value="Genomic_DNA"/>
</dbReference>
<gene>
    <name evidence="5" type="ORF">CDG60_01625</name>
</gene>
<protein>
    <submittedName>
        <fullName evidence="5">SDR family oxidoreductase</fullName>
    </submittedName>
</protein>
<dbReference type="RefSeq" id="WP_087514184.1">
    <property type="nucleotide sequence ID" value="NZ_CP032134.1"/>
</dbReference>
<evidence type="ECO:0000313" key="6">
    <source>
        <dbReference type="Proteomes" id="UP000263753"/>
    </source>
</evidence>
<keyword evidence="3" id="KW-0560">Oxidoreductase</keyword>
<keyword evidence="2" id="KW-0521">NADP</keyword>
<dbReference type="Gene3D" id="3.40.50.720">
    <property type="entry name" value="NAD(P)-binding Rossmann-like Domain"/>
    <property type="match status" value="1"/>
</dbReference>
<dbReference type="PRINTS" id="PR00080">
    <property type="entry name" value="SDRFAMILY"/>
</dbReference>
<dbReference type="Pfam" id="PF00106">
    <property type="entry name" value="adh_short"/>
    <property type="match status" value="1"/>
</dbReference>
<dbReference type="NCBIfam" id="NF005878">
    <property type="entry name" value="PRK07825.1"/>
    <property type="match status" value="1"/>
</dbReference>
<proteinExistence type="inferred from homology"/>
<evidence type="ECO:0000256" key="2">
    <source>
        <dbReference type="ARBA" id="ARBA00022857"/>
    </source>
</evidence>
<organism evidence="5 6">
    <name type="scientific">Acinetobacter chinensis</name>
    <dbReference type="NCBI Taxonomy" id="2004650"/>
    <lineage>
        <taxon>Bacteria</taxon>
        <taxon>Pseudomonadati</taxon>
        <taxon>Pseudomonadota</taxon>
        <taxon>Gammaproteobacteria</taxon>
        <taxon>Moraxellales</taxon>
        <taxon>Moraxellaceae</taxon>
        <taxon>Acinetobacter</taxon>
    </lineage>
</organism>
<sequence>MSGKQKLKGKVVAVTGGARGIGFAIATALVAQGAKVSIGDVDIQLAKQAAEKLGAVAFELDVRDRASFAAFIEQTIAYYGELYALVNNAGIMPMGAFLEEDPALADAQIDINFRGVVYGMQQALPVLLAQGQGHIVNIASLAGRFAIPGAAVYTGTKFAVVGMTEAVAADYRDSGVYFSAIMPSKVLTELSSGTDGADQGIPAVTPEQVAQAVVGVLVKPRLLVAVPDYLQVAHSAYHLLPAWVQDKGRRLLGDRRILEKLDKAAHAGYADRISRLTGK</sequence>
<dbReference type="SUPFAM" id="SSF51735">
    <property type="entry name" value="NAD(P)-binding Rossmann-fold domains"/>
    <property type="match status" value="1"/>
</dbReference>
<evidence type="ECO:0000256" key="1">
    <source>
        <dbReference type="ARBA" id="ARBA00006484"/>
    </source>
</evidence>
<dbReference type="InterPro" id="IPR036291">
    <property type="entry name" value="NAD(P)-bd_dom_sf"/>
</dbReference>
<dbReference type="CDD" id="cd05233">
    <property type="entry name" value="SDR_c"/>
    <property type="match status" value="1"/>
</dbReference>